<sequence length="131" mass="14948">MAVEYKRRLLAFPYWIPEDFLMDFVSGNTEDEARKRNRLSVTPTTPHLSLDLGRLTQCSCLTKNKLVHERKTFCESAPGLSSMDTETAVVADCIDPDLEVVWQLKQKDKVCACIMAEVMRNLISREVLVLL</sequence>
<accession>A0A6B0SBB8</accession>
<evidence type="ECO:0000313" key="1">
    <source>
        <dbReference type="EMBL" id="MXQ99321.1"/>
    </source>
</evidence>
<dbReference type="AlphaFoldDB" id="A0A6B0SBB8"/>
<reference evidence="1" key="1">
    <citation type="submission" date="2019-10" db="EMBL/GenBank/DDBJ databases">
        <title>The sequence and de novo assembly of the wild yak genome.</title>
        <authorList>
            <person name="Liu Y."/>
        </authorList>
    </citation>
    <scope>NUCLEOTIDE SEQUENCE [LARGE SCALE GENOMIC DNA]</scope>
    <source>
        <strain evidence="1">WY2019</strain>
    </source>
</reference>
<gene>
    <name evidence="1" type="ORF">E5288_WYG015006</name>
</gene>
<comment type="caution">
    <text evidence="1">The sequence shown here is derived from an EMBL/GenBank/DDBJ whole genome shotgun (WGS) entry which is preliminary data.</text>
</comment>
<keyword evidence="2" id="KW-1185">Reference proteome</keyword>
<name>A0A6B0SBB8_9CETA</name>
<proteinExistence type="predicted"/>
<protein>
    <submittedName>
        <fullName evidence="1">Uncharacterized protein</fullName>
    </submittedName>
</protein>
<dbReference type="EMBL" id="VBQZ03000411">
    <property type="protein sequence ID" value="MXQ99321.1"/>
    <property type="molecule type" value="Genomic_DNA"/>
</dbReference>
<evidence type="ECO:0000313" key="2">
    <source>
        <dbReference type="Proteomes" id="UP000322234"/>
    </source>
</evidence>
<organism evidence="1 2">
    <name type="scientific">Bos mutus</name>
    <name type="common">wild yak</name>
    <dbReference type="NCBI Taxonomy" id="72004"/>
    <lineage>
        <taxon>Eukaryota</taxon>
        <taxon>Metazoa</taxon>
        <taxon>Chordata</taxon>
        <taxon>Craniata</taxon>
        <taxon>Vertebrata</taxon>
        <taxon>Euteleostomi</taxon>
        <taxon>Mammalia</taxon>
        <taxon>Eutheria</taxon>
        <taxon>Laurasiatheria</taxon>
        <taxon>Artiodactyla</taxon>
        <taxon>Ruminantia</taxon>
        <taxon>Pecora</taxon>
        <taxon>Bovidae</taxon>
        <taxon>Bovinae</taxon>
        <taxon>Bos</taxon>
    </lineage>
</organism>
<dbReference type="Proteomes" id="UP000322234">
    <property type="component" value="Unassembled WGS sequence"/>
</dbReference>